<accession>A0A183G791</accession>
<gene>
    <name evidence="2" type="ORF">HPBE_LOCUS17634</name>
</gene>
<organism evidence="3 4">
    <name type="scientific">Heligmosomoides polygyrus</name>
    <name type="common">Parasitic roundworm</name>
    <dbReference type="NCBI Taxonomy" id="6339"/>
    <lineage>
        <taxon>Eukaryota</taxon>
        <taxon>Metazoa</taxon>
        <taxon>Ecdysozoa</taxon>
        <taxon>Nematoda</taxon>
        <taxon>Chromadorea</taxon>
        <taxon>Rhabditida</taxon>
        <taxon>Rhabditina</taxon>
        <taxon>Rhabditomorpha</taxon>
        <taxon>Strongyloidea</taxon>
        <taxon>Heligmosomidae</taxon>
        <taxon>Heligmosomoides</taxon>
    </lineage>
</organism>
<protein>
    <submittedName>
        <fullName evidence="4">Sulfatase domain-containing protein</fullName>
    </submittedName>
</protein>
<proteinExistence type="predicted"/>
<evidence type="ECO:0000256" key="1">
    <source>
        <dbReference type="SAM" id="MobiDB-lite"/>
    </source>
</evidence>
<evidence type="ECO:0000313" key="3">
    <source>
        <dbReference type="Proteomes" id="UP000050761"/>
    </source>
</evidence>
<evidence type="ECO:0000313" key="2">
    <source>
        <dbReference type="EMBL" id="VDP09470.1"/>
    </source>
</evidence>
<dbReference type="EMBL" id="UZAH01030144">
    <property type="protein sequence ID" value="VDP09470.1"/>
    <property type="molecule type" value="Genomic_DNA"/>
</dbReference>
<feature type="region of interest" description="Disordered" evidence="1">
    <location>
        <begin position="139"/>
        <end position="158"/>
    </location>
</feature>
<dbReference type="Proteomes" id="UP000050761">
    <property type="component" value="Unassembled WGS sequence"/>
</dbReference>
<dbReference type="WBParaSite" id="HPBE_0001763501-mRNA-1">
    <property type="protein sequence ID" value="HPBE_0001763501-mRNA-1"/>
    <property type="gene ID" value="HPBE_0001763501"/>
</dbReference>
<name>A0A183G791_HELPZ</name>
<dbReference type="AlphaFoldDB" id="A0A183G791"/>
<reference evidence="4" key="2">
    <citation type="submission" date="2019-09" db="UniProtKB">
        <authorList>
            <consortium name="WormBaseParasite"/>
        </authorList>
    </citation>
    <scope>IDENTIFICATION</scope>
</reference>
<accession>A0A3P8AY34</accession>
<sequence>MHSKSKHFRGERTCLTADRPACRSVGSTGGTREDPVLPGAGLRLLMSVPSRSTLASSTACKGAAIGVGLNAVNTGTVLDAQGEPVHKVLLMTGELVGQSAVYSSYFGRSLWPRNRDLCSSGVTVLALPTHILGMPPITTSSIDVSPTTPSKSATCPAH</sequence>
<reference evidence="2 3" key="1">
    <citation type="submission" date="2018-11" db="EMBL/GenBank/DDBJ databases">
        <authorList>
            <consortium name="Pathogen Informatics"/>
        </authorList>
    </citation>
    <scope>NUCLEOTIDE SEQUENCE [LARGE SCALE GENOMIC DNA]</scope>
</reference>
<keyword evidence="3" id="KW-1185">Reference proteome</keyword>
<evidence type="ECO:0000313" key="4">
    <source>
        <dbReference type="WBParaSite" id="HPBE_0001763501-mRNA-1"/>
    </source>
</evidence>